<evidence type="ECO:0000256" key="3">
    <source>
        <dbReference type="ARBA" id="ARBA00023122"/>
    </source>
</evidence>
<dbReference type="InterPro" id="IPR000644">
    <property type="entry name" value="CBS_dom"/>
</dbReference>
<reference evidence="7 8" key="1">
    <citation type="submission" date="2015-09" db="EMBL/GenBank/DDBJ databases">
        <authorList>
            <consortium name="Swine Surveillance"/>
        </authorList>
    </citation>
    <scope>NUCLEOTIDE SEQUENCE [LARGE SCALE GENOMIC DNA]</scope>
    <source>
        <strain evidence="7 8">CECT 7557</strain>
    </source>
</reference>
<accession>A0A0P1G278</accession>
<dbReference type="CDD" id="cd04590">
    <property type="entry name" value="CBS_pair_CorC_HlyC_assoc"/>
    <property type="match status" value="1"/>
</dbReference>
<dbReference type="Pfam" id="PF03471">
    <property type="entry name" value="CorC_HlyC"/>
    <property type="match status" value="1"/>
</dbReference>
<dbReference type="PANTHER" id="PTHR22777:SF27">
    <property type="entry name" value="MAGNESIUM AND COBALT EFFLUX PROTEIN CORC"/>
    <property type="match status" value="1"/>
</dbReference>
<organism evidence="7 8">
    <name type="scientific">Tritonibacter multivorans</name>
    <dbReference type="NCBI Taxonomy" id="928856"/>
    <lineage>
        <taxon>Bacteria</taxon>
        <taxon>Pseudomonadati</taxon>
        <taxon>Pseudomonadota</taxon>
        <taxon>Alphaproteobacteria</taxon>
        <taxon>Rhodobacterales</taxon>
        <taxon>Paracoccaceae</taxon>
        <taxon>Tritonibacter</taxon>
    </lineage>
</organism>
<evidence type="ECO:0000256" key="2">
    <source>
        <dbReference type="ARBA" id="ARBA00022737"/>
    </source>
</evidence>
<keyword evidence="2" id="KW-0677">Repeat</keyword>
<dbReference type="Gene3D" id="3.10.580.10">
    <property type="entry name" value="CBS-domain"/>
    <property type="match status" value="1"/>
</dbReference>
<dbReference type="AlphaFoldDB" id="A0A0P1G278"/>
<dbReference type="Proteomes" id="UP000052022">
    <property type="component" value="Unassembled WGS sequence"/>
</dbReference>
<dbReference type="InterPro" id="IPR036318">
    <property type="entry name" value="FAD-bd_PCMH-like_sf"/>
</dbReference>
<dbReference type="FunFam" id="3.10.580.10:FF:000002">
    <property type="entry name" value="Magnesium/cobalt efflux protein CorC"/>
    <property type="match status" value="1"/>
</dbReference>
<dbReference type="GO" id="GO:0050660">
    <property type="term" value="F:flavin adenine dinucleotide binding"/>
    <property type="evidence" value="ECO:0007669"/>
    <property type="project" value="InterPro"/>
</dbReference>
<dbReference type="InterPro" id="IPR016169">
    <property type="entry name" value="FAD-bd_PCMH_sub2"/>
</dbReference>
<feature type="region of interest" description="Disordered" evidence="5">
    <location>
        <begin position="1"/>
        <end position="39"/>
    </location>
</feature>
<dbReference type="InterPro" id="IPR044751">
    <property type="entry name" value="Ion_transp-like_CBS"/>
</dbReference>
<name>A0A0P1G278_9RHOB</name>
<dbReference type="InterPro" id="IPR005170">
    <property type="entry name" value="Transptr-assoc_dom"/>
</dbReference>
<protein>
    <submittedName>
        <fullName evidence="7">Hemolysin C</fullName>
    </submittedName>
</protein>
<evidence type="ECO:0000313" key="8">
    <source>
        <dbReference type="Proteomes" id="UP000052022"/>
    </source>
</evidence>
<sequence>MGDADGSSNAAQGALLNETTVGSEAVLTASRTKTEKNGVRPSFLQRVFGNITPLEEPDVAEPRGADNSSDVKPGLLNLRRMRVEDVAIPSAEIVAVPANIPKDELVQVFRDSGFTRVPVYEGTLDTPLGFAHLKDFALTHGFNGADGAFDLTTMLRPLLFVPPSMPIGVLLTKMQAERRHMALVIDEYGGVDGIVTIEDLIEQVVGEIEDEHDAGEDQTWVQEKPGCYIAQARTPLQEFESEIGRSLTGHEDVDEEEIDTLGGLVFMLSGRVPARGEVIQHPDGAEFEVIDADPRRIKRLRVRLPDIAAE</sequence>
<dbReference type="EMBL" id="CYSD01000012">
    <property type="protein sequence ID" value="CUH75764.1"/>
    <property type="molecule type" value="Genomic_DNA"/>
</dbReference>
<dbReference type="PROSITE" id="PS51371">
    <property type="entry name" value="CBS"/>
    <property type="match status" value="1"/>
</dbReference>
<comment type="similarity">
    <text evidence="1">Belongs to the UPF0053 family. Hemolysin C subfamily.</text>
</comment>
<dbReference type="Pfam" id="PF00571">
    <property type="entry name" value="CBS"/>
    <property type="match status" value="2"/>
</dbReference>
<dbReference type="InterPro" id="IPR046342">
    <property type="entry name" value="CBS_dom_sf"/>
</dbReference>
<dbReference type="OrthoDB" id="9797674at2"/>
<evidence type="ECO:0000313" key="7">
    <source>
        <dbReference type="EMBL" id="CUH75764.1"/>
    </source>
</evidence>
<evidence type="ECO:0000256" key="5">
    <source>
        <dbReference type="SAM" id="MobiDB-lite"/>
    </source>
</evidence>
<dbReference type="SUPFAM" id="SSF56176">
    <property type="entry name" value="FAD-binding/transporter-associated domain-like"/>
    <property type="match status" value="1"/>
</dbReference>
<dbReference type="RefSeq" id="WP_058288675.1">
    <property type="nucleotide sequence ID" value="NZ_CYSD01000012.1"/>
</dbReference>
<gene>
    <name evidence="7" type="primary">tlyC</name>
    <name evidence="7" type="ORF">TRM7557_00547</name>
</gene>
<dbReference type="Gene3D" id="3.30.465.10">
    <property type="match status" value="1"/>
</dbReference>
<proteinExistence type="inferred from homology"/>
<evidence type="ECO:0000259" key="6">
    <source>
        <dbReference type="PROSITE" id="PS51371"/>
    </source>
</evidence>
<feature type="compositionally biased region" description="Polar residues" evidence="5">
    <location>
        <begin position="1"/>
        <end position="22"/>
    </location>
</feature>
<dbReference type="SMART" id="SM01091">
    <property type="entry name" value="CorC_HlyC"/>
    <property type="match status" value="1"/>
</dbReference>
<keyword evidence="8" id="KW-1185">Reference proteome</keyword>
<feature type="domain" description="CBS" evidence="6">
    <location>
        <begin position="154"/>
        <end position="211"/>
    </location>
</feature>
<dbReference type="STRING" id="928856.SAMN04488049_103234"/>
<dbReference type="GO" id="GO:0005886">
    <property type="term" value="C:plasma membrane"/>
    <property type="evidence" value="ECO:0007669"/>
    <property type="project" value="TreeGrafter"/>
</dbReference>
<evidence type="ECO:0000256" key="4">
    <source>
        <dbReference type="PROSITE-ProRule" id="PRU00703"/>
    </source>
</evidence>
<evidence type="ECO:0000256" key="1">
    <source>
        <dbReference type="ARBA" id="ARBA00006446"/>
    </source>
</evidence>
<dbReference type="PANTHER" id="PTHR22777">
    <property type="entry name" value="HEMOLYSIN-RELATED"/>
    <property type="match status" value="1"/>
</dbReference>
<dbReference type="SUPFAM" id="SSF54631">
    <property type="entry name" value="CBS-domain pair"/>
    <property type="match status" value="1"/>
</dbReference>
<keyword evidence="3 4" id="KW-0129">CBS domain</keyword>